<gene>
    <name evidence="2" type="ORF">SAMN02745121_01006</name>
</gene>
<name>A0A1I1UEA8_9BACT</name>
<dbReference type="Proteomes" id="UP000199400">
    <property type="component" value="Unassembled WGS sequence"/>
</dbReference>
<feature type="region of interest" description="Disordered" evidence="1">
    <location>
        <begin position="38"/>
        <end position="59"/>
    </location>
</feature>
<evidence type="ECO:0000313" key="3">
    <source>
        <dbReference type="Proteomes" id="UP000199400"/>
    </source>
</evidence>
<proteinExistence type="predicted"/>
<dbReference type="RefSeq" id="WP_143140235.1">
    <property type="nucleotide sequence ID" value="NZ_FOMX01000003.1"/>
</dbReference>
<evidence type="ECO:0000313" key="2">
    <source>
        <dbReference type="EMBL" id="SFD66280.1"/>
    </source>
</evidence>
<dbReference type="EMBL" id="FOMX01000003">
    <property type="protein sequence ID" value="SFD66280.1"/>
    <property type="molecule type" value="Genomic_DNA"/>
</dbReference>
<protein>
    <submittedName>
        <fullName evidence="2">Uncharacterized protein</fullName>
    </submittedName>
</protein>
<reference evidence="3" key="1">
    <citation type="submission" date="2016-10" db="EMBL/GenBank/DDBJ databases">
        <authorList>
            <person name="Varghese N."/>
            <person name="Submissions S."/>
        </authorList>
    </citation>
    <scope>NUCLEOTIDE SEQUENCE [LARGE SCALE GENOMIC DNA]</scope>
    <source>
        <strain evidence="3">ATCC 25963</strain>
    </source>
</reference>
<dbReference type="AlphaFoldDB" id="A0A1I1UEA8"/>
<evidence type="ECO:0000256" key="1">
    <source>
        <dbReference type="SAM" id="MobiDB-lite"/>
    </source>
</evidence>
<sequence>MSAKTEVPWVYLCLKVQYAFPQVGARLALGLAHTWPANDSAEAPTPAVPGKLGARRDTA</sequence>
<keyword evidence="3" id="KW-1185">Reference proteome</keyword>
<organism evidence="2 3">
    <name type="scientific">Nannocystis exedens</name>
    <dbReference type="NCBI Taxonomy" id="54"/>
    <lineage>
        <taxon>Bacteria</taxon>
        <taxon>Pseudomonadati</taxon>
        <taxon>Myxococcota</taxon>
        <taxon>Polyangia</taxon>
        <taxon>Nannocystales</taxon>
        <taxon>Nannocystaceae</taxon>
        <taxon>Nannocystis</taxon>
    </lineage>
</organism>
<accession>A0A1I1UEA8</accession>